<accession>A0A4D6MNS0</accession>
<protein>
    <submittedName>
        <fullName evidence="2">Uncharacterized protein</fullName>
    </submittedName>
</protein>
<feature type="compositionally biased region" description="Basic and acidic residues" evidence="1">
    <location>
        <begin position="73"/>
        <end position="92"/>
    </location>
</feature>
<keyword evidence="3" id="KW-1185">Reference proteome</keyword>
<sequence length="92" mass="10371">MVVAGKLAVVAAAWLTNSRWWLRRFCVSFTVRWCKRLKMVERRGAEKMEMQWGSRRCWFVKAAMVVAGPNGDGGRKVGKDGGCHGDGRRGEN</sequence>
<dbReference type="EMBL" id="CP039352">
    <property type="protein sequence ID" value="QCE03013.1"/>
    <property type="molecule type" value="Genomic_DNA"/>
</dbReference>
<reference evidence="2 3" key="1">
    <citation type="submission" date="2019-04" db="EMBL/GenBank/DDBJ databases">
        <title>An improved genome assembly and genetic linkage map for asparagus bean, Vigna unguiculata ssp. sesquipedialis.</title>
        <authorList>
            <person name="Xia Q."/>
            <person name="Zhang R."/>
            <person name="Dong Y."/>
        </authorList>
    </citation>
    <scope>NUCLEOTIDE SEQUENCE [LARGE SCALE GENOMIC DNA]</scope>
    <source>
        <tissue evidence="2">Leaf</tissue>
    </source>
</reference>
<evidence type="ECO:0000313" key="2">
    <source>
        <dbReference type="EMBL" id="QCE03013.1"/>
    </source>
</evidence>
<evidence type="ECO:0000313" key="3">
    <source>
        <dbReference type="Proteomes" id="UP000501690"/>
    </source>
</evidence>
<name>A0A4D6MNS0_VIGUN</name>
<dbReference type="AlphaFoldDB" id="A0A4D6MNS0"/>
<feature type="region of interest" description="Disordered" evidence="1">
    <location>
        <begin position="70"/>
        <end position="92"/>
    </location>
</feature>
<evidence type="ECO:0000256" key="1">
    <source>
        <dbReference type="SAM" id="MobiDB-lite"/>
    </source>
</evidence>
<organism evidence="2 3">
    <name type="scientific">Vigna unguiculata</name>
    <name type="common">Cowpea</name>
    <dbReference type="NCBI Taxonomy" id="3917"/>
    <lineage>
        <taxon>Eukaryota</taxon>
        <taxon>Viridiplantae</taxon>
        <taxon>Streptophyta</taxon>
        <taxon>Embryophyta</taxon>
        <taxon>Tracheophyta</taxon>
        <taxon>Spermatophyta</taxon>
        <taxon>Magnoliopsida</taxon>
        <taxon>eudicotyledons</taxon>
        <taxon>Gunneridae</taxon>
        <taxon>Pentapetalae</taxon>
        <taxon>rosids</taxon>
        <taxon>fabids</taxon>
        <taxon>Fabales</taxon>
        <taxon>Fabaceae</taxon>
        <taxon>Papilionoideae</taxon>
        <taxon>50 kb inversion clade</taxon>
        <taxon>NPAAA clade</taxon>
        <taxon>indigoferoid/millettioid clade</taxon>
        <taxon>Phaseoleae</taxon>
        <taxon>Vigna</taxon>
    </lineage>
</organism>
<gene>
    <name evidence="2" type="ORF">DEO72_LG8g1030</name>
</gene>
<dbReference type="Proteomes" id="UP000501690">
    <property type="component" value="Linkage Group LG8"/>
</dbReference>
<proteinExistence type="predicted"/>